<feature type="domain" description="Transcriptional regulator LacI/GalR-like sensor" evidence="4">
    <location>
        <begin position="18"/>
        <end position="108"/>
    </location>
</feature>
<dbReference type="InterPro" id="IPR028082">
    <property type="entry name" value="Peripla_BP_I"/>
</dbReference>
<dbReference type="Proteomes" id="UP000053260">
    <property type="component" value="Unassembled WGS sequence"/>
</dbReference>
<dbReference type="OrthoDB" id="9785139at2"/>
<evidence type="ECO:0000256" key="3">
    <source>
        <dbReference type="ARBA" id="ARBA00023163"/>
    </source>
</evidence>
<dbReference type="AlphaFoldDB" id="A0A124IDU2"/>
<evidence type="ECO:0000259" key="4">
    <source>
        <dbReference type="Pfam" id="PF13377"/>
    </source>
</evidence>
<evidence type="ECO:0000256" key="1">
    <source>
        <dbReference type="ARBA" id="ARBA00023015"/>
    </source>
</evidence>
<keyword evidence="6" id="KW-1185">Reference proteome</keyword>
<name>A0A124IDU2_9ACTN</name>
<proteinExistence type="predicted"/>
<keyword evidence="1" id="KW-0805">Transcription regulation</keyword>
<dbReference type="InterPro" id="IPR046335">
    <property type="entry name" value="LacI/GalR-like_sensor"/>
</dbReference>
<accession>A0A124IDU2</accession>
<reference evidence="5 6" key="1">
    <citation type="submission" date="2015-10" db="EMBL/GenBank/DDBJ databases">
        <title>Draft genome sequence of Streptomyces sp. RV15, isolated from a marine sponge.</title>
        <authorList>
            <person name="Ruckert C."/>
            <person name="Abdelmohsen U.R."/>
            <person name="Winkler A."/>
            <person name="Hentschel U."/>
            <person name="Kalinowski J."/>
            <person name="Kampfer P."/>
            <person name="Glaeser S."/>
        </authorList>
    </citation>
    <scope>NUCLEOTIDE SEQUENCE [LARGE SCALE GENOMIC DNA]</scope>
    <source>
        <strain evidence="5 6">RV15</strain>
    </source>
</reference>
<evidence type="ECO:0000313" key="5">
    <source>
        <dbReference type="EMBL" id="KUO16205.1"/>
    </source>
</evidence>
<dbReference type="EMBL" id="LMXB01000093">
    <property type="protein sequence ID" value="KUO16205.1"/>
    <property type="molecule type" value="Genomic_DNA"/>
</dbReference>
<protein>
    <recommendedName>
        <fullName evidence="4">Transcriptional regulator LacI/GalR-like sensor domain-containing protein</fullName>
    </recommendedName>
</protein>
<keyword evidence="2" id="KW-0238">DNA-binding</keyword>
<dbReference type="RefSeq" id="WP_067030619.1">
    <property type="nucleotide sequence ID" value="NZ_KQ949107.1"/>
</dbReference>
<comment type="caution">
    <text evidence="5">The sequence shown here is derived from an EMBL/GenBank/DDBJ whole genome shotgun (WGS) entry which is preliminary data.</text>
</comment>
<dbReference type="Pfam" id="PF13377">
    <property type="entry name" value="Peripla_BP_3"/>
    <property type="match status" value="1"/>
</dbReference>
<dbReference type="GO" id="GO:0000976">
    <property type="term" value="F:transcription cis-regulatory region binding"/>
    <property type="evidence" value="ECO:0007669"/>
    <property type="project" value="TreeGrafter"/>
</dbReference>
<organism evidence="5 6">
    <name type="scientific">Streptomyces dysideae</name>
    <dbReference type="NCBI Taxonomy" id="909626"/>
    <lineage>
        <taxon>Bacteria</taxon>
        <taxon>Bacillati</taxon>
        <taxon>Actinomycetota</taxon>
        <taxon>Actinomycetes</taxon>
        <taxon>Kitasatosporales</taxon>
        <taxon>Streptomycetaceae</taxon>
        <taxon>Streptomyces</taxon>
    </lineage>
</organism>
<evidence type="ECO:0000256" key="2">
    <source>
        <dbReference type="ARBA" id="ARBA00023125"/>
    </source>
</evidence>
<dbReference type="PANTHER" id="PTHR30146:SF109">
    <property type="entry name" value="HTH-TYPE TRANSCRIPTIONAL REGULATOR GALS"/>
    <property type="match status" value="1"/>
</dbReference>
<dbReference type="PANTHER" id="PTHR30146">
    <property type="entry name" value="LACI-RELATED TRANSCRIPTIONAL REPRESSOR"/>
    <property type="match status" value="1"/>
</dbReference>
<keyword evidence="3" id="KW-0804">Transcription</keyword>
<sequence>MRSGYDAAQGLSADSGVTAVLAANDDVAMGVIRGFQDRGWRVPQDMSVFGWDNQEFTAYFNPSISTVDLDREAMGQQAMKALLTRIRQEAEPELHLDLDSRLVLRESTGPARP</sequence>
<evidence type="ECO:0000313" key="6">
    <source>
        <dbReference type="Proteomes" id="UP000053260"/>
    </source>
</evidence>
<dbReference type="GO" id="GO:0003700">
    <property type="term" value="F:DNA-binding transcription factor activity"/>
    <property type="evidence" value="ECO:0007669"/>
    <property type="project" value="TreeGrafter"/>
</dbReference>
<dbReference type="STRING" id="909626.AQJ91_36870"/>
<dbReference type="SUPFAM" id="SSF53822">
    <property type="entry name" value="Periplasmic binding protein-like I"/>
    <property type="match status" value="1"/>
</dbReference>
<gene>
    <name evidence="5" type="ORF">AQJ91_36870</name>
</gene>
<dbReference type="Gene3D" id="3.40.50.2300">
    <property type="match status" value="2"/>
</dbReference>